<sequence>MEGTELIRLTQLPVIEEHLRGLKEQIKSRTEEAVALVCTEDTLADVKAVRADLRKIYDEMESQRKAVKKSLMEPYEEFEAVYKGCVSDAFRDADNKLKDKIAAVENDIKGRAEQAVKDYFQELCQAERVEWLTWGQAGITVSLTDAKQKTLSTLRGKVADFVVKVAQAVNAISEMDNAEEIMAEYRQSLNLPQAIAAVSDRHRRIEAEKEAAERRKAQREAEAAAVQRVEAVAPPTIDLPVQRIEKPAEKVCKCHFTAYGTKEQLTKLKAFMIQEGIRYE</sequence>
<name>A0A9D1RUY1_9FIRM</name>
<keyword evidence="1" id="KW-0175">Coiled coil</keyword>
<dbReference type="InterPro" id="IPR009785">
    <property type="entry name" value="Prophage_Lj928_Orf309"/>
</dbReference>
<dbReference type="EMBL" id="DXGA01000112">
    <property type="protein sequence ID" value="HIW94010.1"/>
    <property type="molecule type" value="Genomic_DNA"/>
</dbReference>
<dbReference type="Pfam" id="PF07083">
    <property type="entry name" value="DUF1351"/>
    <property type="match status" value="1"/>
</dbReference>
<comment type="caution">
    <text evidence="2">The sequence shown here is derived from an EMBL/GenBank/DDBJ whole genome shotgun (WGS) entry which is preliminary data.</text>
</comment>
<evidence type="ECO:0000313" key="3">
    <source>
        <dbReference type="Proteomes" id="UP000824192"/>
    </source>
</evidence>
<gene>
    <name evidence="2" type="ORF">H9868_05655</name>
</gene>
<feature type="coiled-coil region" evidence="1">
    <location>
        <begin position="168"/>
        <end position="229"/>
    </location>
</feature>
<evidence type="ECO:0000256" key="1">
    <source>
        <dbReference type="SAM" id="Coils"/>
    </source>
</evidence>
<reference evidence="2" key="1">
    <citation type="journal article" date="2021" name="PeerJ">
        <title>Extensive microbial diversity within the chicken gut microbiome revealed by metagenomics and culture.</title>
        <authorList>
            <person name="Gilroy R."/>
            <person name="Ravi A."/>
            <person name="Getino M."/>
            <person name="Pursley I."/>
            <person name="Horton D.L."/>
            <person name="Alikhan N.F."/>
            <person name="Baker D."/>
            <person name="Gharbi K."/>
            <person name="Hall N."/>
            <person name="Watson M."/>
            <person name="Adriaenssens E.M."/>
            <person name="Foster-Nyarko E."/>
            <person name="Jarju S."/>
            <person name="Secka A."/>
            <person name="Antonio M."/>
            <person name="Oren A."/>
            <person name="Chaudhuri R.R."/>
            <person name="La Ragione R."/>
            <person name="Hildebrand F."/>
            <person name="Pallen M.J."/>
        </authorList>
    </citation>
    <scope>NUCLEOTIDE SEQUENCE</scope>
    <source>
        <strain evidence="2">ChiGjej6B6-1540</strain>
    </source>
</reference>
<proteinExistence type="predicted"/>
<feature type="coiled-coil region" evidence="1">
    <location>
        <begin position="43"/>
        <end position="70"/>
    </location>
</feature>
<dbReference type="Proteomes" id="UP000824192">
    <property type="component" value="Unassembled WGS sequence"/>
</dbReference>
<reference evidence="2" key="2">
    <citation type="submission" date="2021-04" db="EMBL/GenBank/DDBJ databases">
        <authorList>
            <person name="Gilroy R."/>
        </authorList>
    </citation>
    <scope>NUCLEOTIDE SEQUENCE</scope>
    <source>
        <strain evidence="2">ChiGjej6B6-1540</strain>
    </source>
</reference>
<organism evidence="2 3">
    <name type="scientific">Candidatus Flavonifractor merdipullorum</name>
    <dbReference type="NCBI Taxonomy" id="2838590"/>
    <lineage>
        <taxon>Bacteria</taxon>
        <taxon>Bacillati</taxon>
        <taxon>Bacillota</taxon>
        <taxon>Clostridia</taxon>
        <taxon>Eubacteriales</taxon>
        <taxon>Oscillospiraceae</taxon>
        <taxon>Flavonifractor</taxon>
    </lineage>
</organism>
<dbReference type="AlphaFoldDB" id="A0A9D1RUY1"/>
<accession>A0A9D1RUY1</accession>
<protein>
    <submittedName>
        <fullName evidence="2">DUF1351 domain-containing protein</fullName>
    </submittedName>
</protein>
<evidence type="ECO:0000313" key="2">
    <source>
        <dbReference type="EMBL" id="HIW94010.1"/>
    </source>
</evidence>